<evidence type="ECO:0000256" key="1">
    <source>
        <dbReference type="SAM" id="MobiDB-lite"/>
    </source>
</evidence>
<reference evidence="2 3" key="1">
    <citation type="submission" date="2015-04" db="EMBL/GenBank/DDBJ databases">
        <title>The draft genome sequence of Roseovarius sp.R12b.</title>
        <authorList>
            <person name="Li G."/>
            <person name="Lai Q."/>
            <person name="Shao Z."/>
            <person name="Yan P."/>
        </authorList>
    </citation>
    <scope>NUCLEOTIDE SEQUENCE [LARGE SCALE GENOMIC DNA]</scope>
    <source>
        <strain evidence="2 3">R12B</strain>
    </source>
</reference>
<dbReference type="EMBL" id="LAXJ01000003">
    <property type="protein sequence ID" value="KRS13669.1"/>
    <property type="molecule type" value="Genomic_DNA"/>
</dbReference>
<protein>
    <submittedName>
        <fullName evidence="2">Uncharacterized protein</fullName>
    </submittedName>
</protein>
<feature type="compositionally biased region" description="Gly residues" evidence="1">
    <location>
        <begin position="206"/>
        <end position="216"/>
    </location>
</feature>
<dbReference type="OrthoDB" id="9816502at2"/>
<evidence type="ECO:0000313" key="3">
    <source>
        <dbReference type="Proteomes" id="UP000051295"/>
    </source>
</evidence>
<organism evidence="2 3">
    <name type="scientific">Roseovarius atlanticus</name>
    <dbReference type="NCBI Taxonomy" id="1641875"/>
    <lineage>
        <taxon>Bacteria</taxon>
        <taxon>Pseudomonadati</taxon>
        <taxon>Pseudomonadota</taxon>
        <taxon>Alphaproteobacteria</taxon>
        <taxon>Rhodobacterales</taxon>
        <taxon>Roseobacteraceae</taxon>
        <taxon>Roseovarius</taxon>
    </lineage>
</organism>
<sequence length="252" mass="26856">MLADDNGVPPAASATIEAGPRLTNIDDPVTRTIALRGPGDVLRLEGGTVTKTMPAPGARDCAPNFFPYVEFADPELPWLYTPARPGPTNRLMPWLCLIAVEEGPEIVLSSLADPPVMRLSIASGAGQRLPPLTEAHAWAHLQDVEGAQGPRTVARLLSPMRLKPRAQYTACLVPTFEAGRLAGLGRDADPSGPLLAWQDGTAAQGQGVGRGQGRQGGPDRRKDTGQDHDWQGQAGQDQAGKDLNRKDRGRSR</sequence>
<evidence type="ECO:0000313" key="2">
    <source>
        <dbReference type="EMBL" id="KRS13669.1"/>
    </source>
</evidence>
<dbReference type="STRING" id="1641875.XM53_03520"/>
<gene>
    <name evidence="2" type="ORF">XM53_03520</name>
</gene>
<feature type="region of interest" description="Disordered" evidence="1">
    <location>
        <begin position="192"/>
        <end position="252"/>
    </location>
</feature>
<dbReference type="PATRIC" id="fig|1641875.4.peg.2713"/>
<dbReference type="RefSeq" id="WP_144435444.1">
    <property type="nucleotide sequence ID" value="NZ_LAXJ01000003.1"/>
</dbReference>
<comment type="caution">
    <text evidence="2">The sequence shown here is derived from an EMBL/GenBank/DDBJ whole genome shotgun (WGS) entry which is preliminary data.</text>
</comment>
<proteinExistence type="predicted"/>
<dbReference type="AlphaFoldDB" id="A0A0T5NXK8"/>
<dbReference type="Proteomes" id="UP000051295">
    <property type="component" value="Unassembled WGS sequence"/>
</dbReference>
<name>A0A0T5NXK8_9RHOB</name>
<accession>A0A0T5NXK8</accession>
<keyword evidence="3" id="KW-1185">Reference proteome</keyword>
<feature type="compositionally biased region" description="Basic and acidic residues" evidence="1">
    <location>
        <begin position="217"/>
        <end position="230"/>
    </location>
</feature>